<protein>
    <submittedName>
        <fullName evidence="1">CRAL/TRIO domain</fullName>
    </submittedName>
</protein>
<sequence>MYLNEFVCFIAAGNLNDLQLITSININFKETSTMFRKYIFRYAHSYIFLRLITVSVSTDAYQKQEIRNNIYTTFEPDVLRRHIKKKTYVSKLRVSKDFSESWTKFACKTQYLFTWVAHRLS</sequence>
<reference evidence="1 2" key="1">
    <citation type="journal article" date="2024" name="BMC Genomics">
        <title>De novo assembly and annotation of Popillia japonica's genome with initial clues to its potential as an invasive pest.</title>
        <authorList>
            <person name="Cucini C."/>
            <person name="Boschi S."/>
            <person name="Funari R."/>
            <person name="Cardaioli E."/>
            <person name="Iannotti N."/>
            <person name="Marturano G."/>
            <person name="Paoli F."/>
            <person name="Bruttini M."/>
            <person name="Carapelli A."/>
            <person name="Frati F."/>
            <person name="Nardi F."/>
        </authorList>
    </citation>
    <scope>NUCLEOTIDE SEQUENCE [LARGE SCALE GENOMIC DNA]</scope>
    <source>
        <strain evidence="1">DMR45628</strain>
    </source>
</reference>
<accession>A0AAW1ICF4</accession>
<evidence type="ECO:0000313" key="2">
    <source>
        <dbReference type="Proteomes" id="UP001458880"/>
    </source>
</evidence>
<comment type="caution">
    <text evidence="1">The sequence shown here is derived from an EMBL/GenBank/DDBJ whole genome shotgun (WGS) entry which is preliminary data.</text>
</comment>
<organism evidence="1 2">
    <name type="scientific">Popillia japonica</name>
    <name type="common">Japanese beetle</name>
    <dbReference type="NCBI Taxonomy" id="7064"/>
    <lineage>
        <taxon>Eukaryota</taxon>
        <taxon>Metazoa</taxon>
        <taxon>Ecdysozoa</taxon>
        <taxon>Arthropoda</taxon>
        <taxon>Hexapoda</taxon>
        <taxon>Insecta</taxon>
        <taxon>Pterygota</taxon>
        <taxon>Neoptera</taxon>
        <taxon>Endopterygota</taxon>
        <taxon>Coleoptera</taxon>
        <taxon>Polyphaga</taxon>
        <taxon>Scarabaeiformia</taxon>
        <taxon>Scarabaeidae</taxon>
        <taxon>Rutelinae</taxon>
        <taxon>Popillia</taxon>
    </lineage>
</organism>
<name>A0AAW1ICF4_POPJA</name>
<evidence type="ECO:0000313" key="1">
    <source>
        <dbReference type="EMBL" id="KAK9687077.1"/>
    </source>
</evidence>
<dbReference type="Proteomes" id="UP001458880">
    <property type="component" value="Unassembled WGS sequence"/>
</dbReference>
<proteinExistence type="predicted"/>
<gene>
    <name evidence="1" type="ORF">QE152_g36719</name>
</gene>
<keyword evidence="2" id="KW-1185">Reference proteome</keyword>
<dbReference type="EMBL" id="JASPKY010000663">
    <property type="protein sequence ID" value="KAK9687077.1"/>
    <property type="molecule type" value="Genomic_DNA"/>
</dbReference>
<dbReference type="AlphaFoldDB" id="A0AAW1ICF4"/>